<dbReference type="Pfam" id="PF00534">
    <property type="entry name" value="Glycos_transf_1"/>
    <property type="match status" value="1"/>
</dbReference>
<feature type="domain" description="Glycosyltransferase subfamily 4-like N-terminal" evidence="2">
    <location>
        <begin position="36"/>
        <end position="193"/>
    </location>
</feature>
<protein>
    <recommendedName>
        <fullName evidence="5">Glycosyltransferase subfamily 4-like N-terminal domain-containing protein</fullName>
    </recommendedName>
</protein>
<keyword evidence="3" id="KW-0808">Transferase</keyword>
<dbReference type="Pfam" id="PF13439">
    <property type="entry name" value="Glyco_transf_4"/>
    <property type="match status" value="1"/>
</dbReference>
<dbReference type="InterPro" id="IPR001296">
    <property type="entry name" value="Glyco_trans_1"/>
</dbReference>
<dbReference type="EMBL" id="LR586016">
    <property type="protein sequence ID" value="VIP02813.1"/>
    <property type="molecule type" value="Genomic_DNA"/>
</dbReference>
<dbReference type="AlphaFoldDB" id="A0A6C2YNV6"/>
<proteinExistence type="predicted"/>
<evidence type="ECO:0000313" key="4">
    <source>
        <dbReference type="Proteomes" id="UP000464378"/>
    </source>
</evidence>
<accession>A0A6C2YNV6</accession>
<dbReference type="EMBL" id="LR593887">
    <property type="protein sequence ID" value="VTS02527.1"/>
    <property type="molecule type" value="Genomic_DNA"/>
</dbReference>
<dbReference type="PANTHER" id="PTHR12526">
    <property type="entry name" value="GLYCOSYLTRANSFERASE"/>
    <property type="match status" value="1"/>
</dbReference>
<gene>
    <name evidence="3" type="ORF">GMBLW1_11470</name>
</gene>
<evidence type="ECO:0000259" key="2">
    <source>
        <dbReference type="Pfam" id="PF13439"/>
    </source>
</evidence>
<sequence length="407" mass="44802">MLTPWMRLRVGQVETLESVGEPIRVAFVIDALSAAGTESQLLALIRSIDRAKVVPHLVLLNGDDPASQALEPRDCPVMRLGIRKLLAPSTLRKAIAFRRWLREQRIDIVQAYFYDSVHFAVPIARWAGVPRVIRVQNNSGYSLTGMRKRMTQSLSRFIDWTLTNSDTGKADLIARQIARPETIQVMENGVDLVRFRGIAPIDPSEPIRRIGMVGNLRPVKNIDGLIRSMVPVVRQLPDVMLEIAGEGPDRPALESLIADLGLTANVRLLGSISDIPGFLARQQIAVLASHSEGMSNAVLEYLAAGRAVVATKVGANARLIPSDDFGVLVPAGDGDALSAALLRVCQNSTLAARLGANARQRVEREWSRESMCRRFEQFYAQILGRGFAPRIITGDDSRDHSALRHCE</sequence>
<dbReference type="GO" id="GO:0016757">
    <property type="term" value="F:glycosyltransferase activity"/>
    <property type="evidence" value="ECO:0007669"/>
    <property type="project" value="UniProtKB-ARBA"/>
</dbReference>
<dbReference type="InParanoid" id="A0A6C2YNV6"/>
<dbReference type="SUPFAM" id="SSF53756">
    <property type="entry name" value="UDP-Glycosyltransferase/glycogen phosphorylase"/>
    <property type="match status" value="1"/>
</dbReference>
<evidence type="ECO:0000313" key="3">
    <source>
        <dbReference type="EMBL" id="VIP02813.1"/>
    </source>
</evidence>
<dbReference type="KEGG" id="tim:GMBLW1_11470"/>
<dbReference type="Gene3D" id="3.40.50.2000">
    <property type="entry name" value="Glycogen Phosphorylase B"/>
    <property type="match status" value="2"/>
</dbReference>
<dbReference type="RefSeq" id="WP_162657947.1">
    <property type="nucleotide sequence ID" value="NZ_LR593887.1"/>
</dbReference>
<evidence type="ECO:0000259" key="1">
    <source>
        <dbReference type="Pfam" id="PF00534"/>
    </source>
</evidence>
<dbReference type="InterPro" id="IPR028098">
    <property type="entry name" value="Glyco_trans_4-like_N"/>
</dbReference>
<name>A0A6C2YNV6_9BACT</name>
<feature type="domain" description="Glycosyl transferase family 1" evidence="1">
    <location>
        <begin position="209"/>
        <end position="361"/>
    </location>
</feature>
<keyword evidence="4" id="KW-1185">Reference proteome</keyword>
<reference evidence="3" key="1">
    <citation type="submission" date="2019-04" db="EMBL/GenBank/DDBJ databases">
        <authorList>
            <consortium name="Science for Life Laboratories"/>
        </authorList>
    </citation>
    <scope>NUCLEOTIDE SEQUENCE</scope>
    <source>
        <strain evidence="3">MBLW1</strain>
    </source>
</reference>
<dbReference type="Proteomes" id="UP000464378">
    <property type="component" value="Chromosome"/>
</dbReference>
<organism evidence="3">
    <name type="scientific">Tuwongella immobilis</name>
    <dbReference type="NCBI Taxonomy" id="692036"/>
    <lineage>
        <taxon>Bacteria</taxon>
        <taxon>Pseudomonadati</taxon>
        <taxon>Planctomycetota</taxon>
        <taxon>Planctomycetia</taxon>
        <taxon>Gemmatales</taxon>
        <taxon>Gemmataceae</taxon>
        <taxon>Tuwongella</taxon>
    </lineage>
</organism>
<dbReference type="FunCoup" id="A0A6C2YNV6">
    <property type="interactions" value="202"/>
</dbReference>
<evidence type="ECO:0008006" key="5">
    <source>
        <dbReference type="Google" id="ProtNLM"/>
    </source>
</evidence>